<dbReference type="InterPro" id="IPR042095">
    <property type="entry name" value="SUMF_sf"/>
</dbReference>
<dbReference type="InterPro" id="IPR005532">
    <property type="entry name" value="SUMF_dom"/>
</dbReference>
<protein>
    <submittedName>
        <fullName evidence="3">Formylglycine-generating enzyme, required for sulfatase activity, contains SUMF1/FGE domain</fullName>
    </submittedName>
</protein>
<dbReference type="SUPFAM" id="SSF56436">
    <property type="entry name" value="C-type lectin-like"/>
    <property type="match status" value="2"/>
</dbReference>
<feature type="compositionally biased region" description="Basic and acidic residues" evidence="1">
    <location>
        <begin position="251"/>
        <end position="270"/>
    </location>
</feature>
<evidence type="ECO:0000256" key="1">
    <source>
        <dbReference type="SAM" id="MobiDB-lite"/>
    </source>
</evidence>
<feature type="domain" description="Sulfatase-modifying factor enzyme-like" evidence="2">
    <location>
        <begin position="236"/>
        <end position="423"/>
    </location>
</feature>
<evidence type="ECO:0000313" key="4">
    <source>
        <dbReference type="Proteomes" id="UP000286862"/>
    </source>
</evidence>
<feature type="region of interest" description="Disordered" evidence="1">
    <location>
        <begin position="247"/>
        <end position="270"/>
    </location>
</feature>
<feature type="non-terminal residue" evidence="3">
    <location>
        <position position="438"/>
    </location>
</feature>
<reference evidence="3 4" key="1">
    <citation type="submission" date="2017-01" db="EMBL/GenBank/DDBJ databases">
        <title>The cable genome- insights into the physiology and evolution of filamentous bacteria capable of sulfide oxidation via long distance electron transfer.</title>
        <authorList>
            <person name="Schreiber L."/>
            <person name="Bjerg J.T."/>
            <person name="Boggild A."/>
            <person name="Van De Vossenberg J."/>
            <person name="Meysman F."/>
            <person name="Nielsen L.P."/>
            <person name="Schramm A."/>
            <person name="Kjeldsen K.U."/>
        </authorList>
    </citation>
    <scope>NUCLEOTIDE SEQUENCE [LARGE SCALE GENOMIC DNA]</scope>
    <source>
        <strain evidence="3">A2</strain>
    </source>
</reference>
<feature type="non-terminal residue" evidence="3">
    <location>
        <position position="1"/>
    </location>
</feature>
<evidence type="ECO:0000313" key="3">
    <source>
        <dbReference type="EMBL" id="RWX44030.1"/>
    </source>
</evidence>
<name>A0A444ITJ0_9BACT</name>
<dbReference type="GO" id="GO:0120147">
    <property type="term" value="F:formylglycine-generating oxidase activity"/>
    <property type="evidence" value="ECO:0007669"/>
    <property type="project" value="TreeGrafter"/>
</dbReference>
<dbReference type="InterPro" id="IPR016187">
    <property type="entry name" value="CTDL_fold"/>
</dbReference>
<comment type="caution">
    <text evidence="3">The sequence shown here is derived from an EMBL/GenBank/DDBJ whole genome shotgun (WGS) entry which is preliminary data.</text>
</comment>
<dbReference type="PANTHER" id="PTHR23150">
    <property type="entry name" value="SULFATASE MODIFYING FACTOR 1, 2"/>
    <property type="match status" value="1"/>
</dbReference>
<accession>A0A444ITJ0</accession>
<dbReference type="PANTHER" id="PTHR23150:SF19">
    <property type="entry name" value="FORMYLGLYCINE-GENERATING ENZYME"/>
    <property type="match status" value="1"/>
</dbReference>
<dbReference type="Gene3D" id="3.90.1580.10">
    <property type="entry name" value="paralog of FGE (formylglycine-generating enzyme)"/>
    <property type="match status" value="2"/>
</dbReference>
<evidence type="ECO:0000259" key="2">
    <source>
        <dbReference type="Pfam" id="PF03781"/>
    </source>
</evidence>
<proteinExistence type="predicted"/>
<feature type="domain" description="Sulfatase-modifying factor enzyme-like" evidence="2">
    <location>
        <begin position="3"/>
        <end position="204"/>
    </location>
</feature>
<dbReference type="Pfam" id="PF03781">
    <property type="entry name" value="FGE-sulfatase"/>
    <property type="match status" value="2"/>
</dbReference>
<organism evidence="3 4">
    <name type="scientific">Candidatus Electrothrix marina</name>
    <dbReference type="NCBI Taxonomy" id="1859130"/>
    <lineage>
        <taxon>Bacteria</taxon>
        <taxon>Pseudomonadati</taxon>
        <taxon>Thermodesulfobacteriota</taxon>
        <taxon>Desulfobulbia</taxon>
        <taxon>Desulfobulbales</taxon>
        <taxon>Desulfobulbaceae</taxon>
        <taxon>Candidatus Electrothrix</taxon>
    </lineage>
</organism>
<gene>
    <name evidence="3" type="ORF">VT99_13471</name>
</gene>
<dbReference type="AlphaFoldDB" id="A0A444ITJ0"/>
<dbReference type="EMBL" id="MTKQ01000347">
    <property type="protein sequence ID" value="RWX44030.1"/>
    <property type="molecule type" value="Genomic_DNA"/>
</dbReference>
<dbReference type="Proteomes" id="UP000286862">
    <property type="component" value="Unassembled WGS sequence"/>
</dbReference>
<sequence>EVCVDGFQMGKYEVTQGQWVKIMGGNPSQYQKGDEYPVEKVSWNKIQEFITELNKQSGREYRLPTEAEWEYAARAGTSTARYWGGDISCDRAMYGNDKYQEQVSCMDYIRSEEALTPYSSAPVGSYPPNRFGLYDMLGNVSEFCSNWLGDYPSAQLHNPQGPAKGDIRVFRGGALGSSESGVRAAVRWGLPLHERDYGIGFRLVLSVQQDQKIEKIPETVIDPNPVSMTDPVTGMEFVSIPKGCFQMGSPDNEKSHDREGPRHGRESPRHKVCVDGFQMGKYEVTQGQWLKIMVSNPSQYQKGDEYPVEKMTWNKIQKFLTDLNKQSGKEYRLPTEAEWEYAARAGTSTSRHWGDDISCDKAMYANSKDQDDSCMDFVRSRIELIPYSTAPVGSYPANQFGLHDMLGNVWEFCSDWLGDYPSSLLKNPNKTTQTQPNT</sequence>
<dbReference type="InterPro" id="IPR051043">
    <property type="entry name" value="Sulfatase_Mod_Factor_Kinase"/>
</dbReference>